<sequence>MLLSDFIPVDISSYKYLTNYVIGDKSYLDVSKIDYFLDYLLERNFSFQKEILKKNEKELKKLDLSISPLELNNWIIKQKDLKNE</sequence>
<dbReference type="EMBL" id="FPHM01000065">
    <property type="protein sequence ID" value="SFV60796.1"/>
    <property type="molecule type" value="Genomic_DNA"/>
</dbReference>
<name>A0A1W1C4U1_9ZZZZ</name>
<accession>A0A1W1C4U1</accession>
<gene>
    <name evidence="1" type="ORF">MNB_SV-13-988</name>
</gene>
<protein>
    <submittedName>
        <fullName evidence="1">Uncharacterized protein</fullName>
    </submittedName>
</protein>
<organism evidence="1">
    <name type="scientific">hydrothermal vent metagenome</name>
    <dbReference type="NCBI Taxonomy" id="652676"/>
    <lineage>
        <taxon>unclassified sequences</taxon>
        <taxon>metagenomes</taxon>
        <taxon>ecological metagenomes</taxon>
    </lineage>
</organism>
<reference evidence="1" key="1">
    <citation type="submission" date="2016-10" db="EMBL/GenBank/DDBJ databases">
        <authorList>
            <person name="de Groot N.N."/>
        </authorList>
    </citation>
    <scope>NUCLEOTIDE SEQUENCE</scope>
</reference>
<dbReference type="AlphaFoldDB" id="A0A1W1C4U1"/>
<proteinExistence type="predicted"/>
<evidence type="ECO:0000313" key="1">
    <source>
        <dbReference type="EMBL" id="SFV60796.1"/>
    </source>
</evidence>